<accession>A0A1G7D8T1</accession>
<dbReference type="AlphaFoldDB" id="A0A1G7D8T1"/>
<name>A0A1G7D8T1_9RHOB</name>
<organism evidence="1 2">
    <name type="scientific">Ruegeria marina</name>
    <dbReference type="NCBI Taxonomy" id="639004"/>
    <lineage>
        <taxon>Bacteria</taxon>
        <taxon>Pseudomonadati</taxon>
        <taxon>Pseudomonadota</taxon>
        <taxon>Alphaproteobacteria</taxon>
        <taxon>Rhodobacterales</taxon>
        <taxon>Roseobacteraceae</taxon>
        <taxon>Ruegeria</taxon>
    </lineage>
</organism>
<dbReference type="Proteomes" id="UP000199628">
    <property type="component" value="Unassembled WGS sequence"/>
</dbReference>
<protein>
    <submittedName>
        <fullName evidence="1">Uncharacterized protein</fullName>
    </submittedName>
</protein>
<keyword evidence="2" id="KW-1185">Reference proteome</keyword>
<sequence length="109" mass="12380">MSDGQNYRTRVAERSVGGQSYSLDAFINDSDYLVFEGNDSGPLLEGFPGDDEISYSISIGWEEKNKLLMKLIQQSLSECHDIRSWLAMNGIEYEYHNTPIFGVPYKTDN</sequence>
<dbReference type="EMBL" id="FMZV01000020">
    <property type="protein sequence ID" value="SDE48048.1"/>
    <property type="molecule type" value="Genomic_DNA"/>
</dbReference>
<gene>
    <name evidence="1" type="ORF">SAMN04488239_12058</name>
</gene>
<proteinExistence type="predicted"/>
<reference evidence="2" key="1">
    <citation type="submission" date="2016-10" db="EMBL/GenBank/DDBJ databases">
        <authorList>
            <person name="Varghese N."/>
            <person name="Submissions S."/>
        </authorList>
    </citation>
    <scope>NUCLEOTIDE SEQUENCE [LARGE SCALE GENOMIC DNA]</scope>
    <source>
        <strain evidence="2">CGMCC 1.9108</strain>
    </source>
</reference>
<dbReference type="RefSeq" id="WP_093036700.1">
    <property type="nucleotide sequence ID" value="NZ_FMZV01000020.1"/>
</dbReference>
<evidence type="ECO:0000313" key="1">
    <source>
        <dbReference type="EMBL" id="SDE48048.1"/>
    </source>
</evidence>
<evidence type="ECO:0000313" key="2">
    <source>
        <dbReference type="Proteomes" id="UP000199628"/>
    </source>
</evidence>